<evidence type="ECO:0000313" key="2">
    <source>
        <dbReference type="EMBL" id="KEQ73463.1"/>
    </source>
</evidence>
<protein>
    <submittedName>
        <fullName evidence="2">Uncharacterized protein</fullName>
    </submittedName>
</protein>
<organism evidence="2 3">
    <name type="scientific">Aureobasidium namibiae CBS 147.97</name>
    <dbReference type="NCBI Taxonomy" id="1043004"/>
    <lineage>
        <taxon>Eukaryota</taxon>
        <taxon>Fungi</taxon>
        <taxon>Dikarya</taxon>
        <taxon>Ascomycota</taxon>
        <taxon>Pezizomycotina</taxon>
        <taxon>Dothideomycetes</taxon>
        <taxon>Dothideomycetidae</taxon>
        <taxon>Dothideales</taxon>
        <taxon>Saccotheciaceae</taxon>
        <taxon>Aureobasidium</taxon>
    </lineage>
</organism>
<dbReference type="RefSeq" id="XP_013427785.1">
    <property type="nucleotide sequence ID" value="XM_013572331.1"/>
</dbReference>
<evidence type="ECO:0000256" key="1">
    <source>
        <dbReference type="SAM" id="MobiDB-lite"/>
    </source>
</evidence>
<evidence type="ECO:0000313" key="3">
    <source>
        <dbReference type="Proteomes" id="UP000027730"/>
    </source>
</evidence>
<keyword evidence="3" id="KW-1185">Reference proteome</keyword>
<gene>
    <name evidence="2" type="ORF">M436DRAFT_81844</name>
</gene>
<feature type="region of interest" description="Disordered" evidence="1">
    <location>
        <begin position="131"/>
        <end position="287"/>
    </location>
</feature>
<name>A0A074WK55_9PEZI</name>
<dbReference type="GeneID" id="25416866"/>
<dbReference type="EMBL" id="KL584709">
    <property type="protein sequence ID" value="KEQ73463.1"/>
    <property type="molecule type" value="Genomic_DNA"/>
</dbReference>
<sequence>MSRPREPPRPDLSKTFWTPPFPCQETGVVRRAHPIPKWGDYNSNTGLYIWQIVRFWGRVTPAYASKIKRALAGMWYGVENDPRCNHCEKKDRFCTRVTTDVRGVTICARCLIRPESHCSFANGDKRNLSATNAVSGNGDENKAREGSDDESLARWHKRLKEAEEQRACQKPVKSHGRRRLIVQDDSDDDLPVKTVLDRRRANGRHEVNTAEAPSDGLQSPSLSSLFGTPSGTSPVSRPTTPPGNQALLLKDGSNSGPVDKGRGGHGSRGGYFGAQGPTEGPPINAPKEPRAMREVVSNRTSYPAGGKAQIEECLCALEAENNRYRAEQGLGRDRIVQLEEQISLLGQQQDHKLKQAILDIREMVNHAINQMITR</sequence>
<feature type="compositionally biased region" description="Gly residues" evidence="1">
    <location>
        <begin position="264"/>
        <end position="273"/>
    </location>
</feature>
<dbReference type="AlphaFoldDB" id="A0A074WK55"/>
<dbReference type="HOGENOM" id="CLU_745919_0_0_1"/>
<reference evidence="2 3" key="1">
    <citation type="journal article" date="2014" name="BMC Genomics">
        <title>Genome sequencing of four Aureobasidium pullulans varieties: biotechnological potential, stress tolerance, and description of new species.</title>
        <authorList>
            <person name="Gostin Ar C."/>
            <person name="Ohm R.A."/>
            <person name="Kogej T."/>
            <person name="Sonjak S."/>
            <person name="Turk M."/>
            <person name="Zajc J."/>
            <person name="Zalar P."/>
            <person name="Grube M."/>
            <person name="Sun H."/>
            <person name="Han J."/>
            <person name="Sharma A."/>
            <person name="Chiniquy J."/>
            <person name="Ngan C.Y."/>
            <person name="Lipzen A."/>
            <person name="Barry K."/>
            <person name="Grigoriev I.V."/>
            <person name="Gunde-Cimerman N."/>
        </authorList>
    </citation>
    <scope>NUCLEOTIDE SEQUENCE [LARGE SCALE GENOMIC DNA]</scope>
    <source>
        <strain evidence="2 3">CBS 147.97</strain>
    </source>
</reference>
<feature type="compositionally biased region" description="Basic and acidic residues" evidence="1">
    <location>
        <begin position="195"/>
        <end position="208"/>
    </location>
</feature>
<feature type="compositionally biased region" description="Polar residues" evidence="1">
    <location>
        <begin position="216"/>
        <end position="238"/>
    </location>
</feature>
<accession>A0A074WK55</accession>
<proteinExistence type="predicted"/>
<dbReference type="OrthoDB" id="3853526at2759"/>
<dbReference type="Proteomes" id="UP000027730">
    <property type="component" value="Unassembled WGS sequence"/>
</dbReference>